<dbReference type="AlphaFoldDB" id="A0A3S8Z8C8"/>
<sequence length="291" mass="29933">MATSVYSDPMDIPGGSDSLERAFNKAHDAVEDAADNRWFEYVSRVGYVMSGLVHAMIGWICLRLGLWGNSGESADQSGALASYAEAPAGAAILIIGGVAMAALSFMYLLDIPFGTVGRAGRKAFDIAKALGKSAVYAALALTALSFGLGGGSESGSAAEEAAAPFLSSMLGRGLVLAVGLAIIAIGVYHAHKGVTRGFRKDLDPAGDHRVSAVIDKTGLVGYVAKGIALGGVGIMVAWAAISADSDKARGMDAAFDEMRSLPAGGILLAAVGIGFMLYGIYSVLRAKYQQM</sequence>
<feature type="domain" description="DUF1206" evidence="2">
    <location>
        <begin position="220"/>
        <end position="288"/>
    </location>
</feature>
<dbReference type="OrthoDB" id="4552598at2"/>
<feature type="transmembrane region" description="Helical" evidence="1">
    <location>
        <begin position="169"/>
        <end position="190"/>
    </location>
</feature>
<dbReference type="InterPro" id="IPR009597">
    <property type="entry name" value="DUF1206"/>
</dbReference>
<proteinExistence type="predicted"/>
<feature type="transmembrane region" description="Helical" evidence="1">
    <location>
        <begin position="129"/>
        <end position="149"/>
    </location>
</feature>
<feature type="transmembrane region" description="Helical" evidence="1">
    <location>
        <begin position="86"/>
        <end position="109"/>
    </location>
</feature>
<dbReference type="Proteomes" id="UP000270021">
    <property type="component" value="Chromosome"/>
</dbReference>
<evidence type="ECO:0000256" key="1">
    <source>
        <dbReference type="SAM" id="Phobius"/>
    </source>
</evidence>
<accession>A0A3S8Z8C8</accession>
<feature type="transmembrane region" description="Helical" evidence="1">
    <location>
        <begin position="261"/>
        <end position="284"/>
    </location>
</feature>
<feature type="domain" description="DUF1206" evidence="2">
    <location>
        <begin position="129"/>
        <end position="196"/>
    </location>
</feature>
<keyword evidence="1" id="KW-0812">Transmembrane</keyword>
<dbReference type="EMBL" id="CP034438">
    <property type="protein sequence ID" value="AZN29635.1"/>
    <property type="molecule type" value="Genomic_DNA"/>
</dbReference>
<keyword evidence="1" id="KW-1133">Transmembrane helix</keyword>
<evidence type="ECO:0000313" key="3">
    <source>
        <dbReference type="EMBL" id="AZN29635.1"/>
    </source>
</evidence>
<evidence type="ECO:0000259" key="2">
    <source>
        <dbReference type="Pfam" id="PF06724"/>
    </source>
</evidence>
<keyword evidence="4" id="KW-1185">Reference proteome</keyword>
<gene>
    <name evidence="3" type="ORF">EJO69_04420</name>
</gene>
<dbReference type="KEGG" id="fsl:EJO69_04420"/>
<name>A0A3S8Z8C8_9ACTO</name>
<organism evidence="3 4">
    <name type="scientific">Flaviflexus salsibiostraticola</name>
    <dbReference type="NCBI Taxonomy" id="1282737"/>
    <lineage>
        <taxon>Bacteria</taxon>
        <taxon>Bacillati</taxon>
        <taxon>Actinomycetota</taxon>
        <taxon>Actinomycetes</taxon>
        <taxon>Actinomycetales</taxon>
        <taxon>Actinomycetaceae</taxon>
        <taxon>Flaviflexus</taxon>
    </lineage>
</organism>
<keyword evidence="1" id="KW-0472">Membrane</keyword>
<evidence type="ECO:0000313" key="4">
    <source>
        <dbReference type="Proteomes" id="UP000270021"/>
    </source>
</evidence>
<feature type="domain" description="DUF1206" evidence="2">
    <location>
        <begin position="45"/>
        <end position="107"/>
    </location>
</feature>
<feature type="transmembrane region" description="Helical" evidence="1">
    <location>
        <begin position="45"/>
        <end position="66"/>
    </location>
</feature>
<reference evidence="3 4" key="1">
    <citation type="submission" date="2018-12" db="EMBL/GenBank/DDBJ databases">
        <title>Complete genome sequence of Flaviflexus salsibiostraticola KCTC 33148.</title>
        <authorList>
            <person name="Bae J.-W."/>
        </authorList>
    </citation>
    <scope>NUCLEOTIDE SEQUENCE [LARGE SCALE GENOMIC DNA]</scope>
    <source>
        <strain evidence="3 4">KCTC 33148</strain>
    </source>
</reference>
<protein>
    <submittedName>
        <fullName evidence="3">DUF1206 domain-containing protein</fullName>
    </submittedName>
</protein>
<feature type="transmembrane region" description="Helical" evidence="1">
    <location>
        <begin position="219"/>
        <end position="241"/>
    </location>
</feature>
<dbReference type="Pfam" id="PF06724">
    <property type="entry name" value="DUF1206"/>
    <property type="match status" value="3"/>
</dbReference>